<evidence type="ECO:0000256" key="5">
    <source>
        <dbReference type="SAM" id="Phobius"/>
    </source>
</evidence>
<evidence type="ECO:0000313" key="6">
    <source>
        <dbReference type="EMBL" id="KAK0404309.1"/>
    </source>
</evidence>
<dbReference type="InterPro" id="IPR018544">
    <property type="entry name" value="KICS_2"/>
</dbReference>
<dbReference type="PANTHER" id="PTHR31581:SF1">
    <property type="entry name" value="KICSTOR SUBUNIT 2"/>
    <property type="match status" value="1"/>
</dbReference>
<dbReference type="InterPro" id="IPR038060">
    <property type="entry name" value="C12orf66-like_central_sf"/>
</dbReference>
<sequence length="922" mass="103748">MEGDDDVDVSSDSISKGDAEDLLIDFTDLMRAFEFDKARVLLEMTKEGLRRPLASSLWSAIIDALLGLVRCEVTYFSLGFLLTKQIFRRDNLLDRAYEDISEALGQEMSRRSEDDENIFLEAVVQKICSYVEKRRDMLQLYQQVHGEVITEAFVDQTVSTLERVHVDLEEAQLSPGMVGLFKLMHEEVSILLSCFVTHTAISSCQIFPSLVELKTLQSHLTNWTSRVDALVATLEKHRPSFFRRLVSPSPVASLPKLGVIQWFVFFFHALVAKFSVYFHDALLPHSVRSNIRLNFTPPHASLNLYSLFQSFFRRHSPIALGIFLGYEGHTFPFGDTRYHAGGMRNCKSCCHLLGPAGSKYSPLLRLGVGDHKLFFSKWFPLIEAVIKQIGDEEADKAVNSKRLRHRFDSDTATMTYAAPIERRVFFALIFKSKTPEPDARAQVLGEFTVSVMNFLNGSKMDDFVEIREHLTPEEWEALLQGQTPEDWEAHLQQYGLAENPLENARRCVPGVFESLWRQIAVLLLCSLLQGVVTPLRRSRPTTHNALLCLLGILCLVYILPSPTTVSIVVAYVFAFAAVKSIFGGRNHFGVLSAVFSILFLLGCQNLLDDAVFVAFRGALMIQIMKSVSISFYAPSKVAEVPLSSLFAYLLNPGTLIFGPFVTFDEFSTSEGLWTRGFQKVAKALGAFALSLVFLFSATCLVEELLQTLTAAHWILDAYKTAMSFRFGHYYICQLSFALCRLAGVETGPVTDWMAIEIPRSMVDVVVGWNVPMNHFLHKCVFTHMRRYGHLVAVMATFLVSSLLHGFNFQLTAVLLSLGLYSFAEHQFRQALSRRLDACVKARRCAEECPHAHKSLALQTAPTNFAFSALAVFHLVYLGMVFDNSDGEAAGYSMTHTLSKWAEWRFSSHLVAVAMLLLRYTVL</sequence>
<dbReference type="AlphaFoldDB" id="A0AA39HFE7"/>
<dbReference type="Pfam" id="PF09404">
    <property type="entry name" value="C12orf66_like"/>
    <property type="match status" value="1"/>
</dbReference>
<feature type="transmembrane region" description="Helical" evidence="5">
    <location>
        <begin position="645"/>
        <end position="663"/>
    </location>
</feature>
<comment type="caution">
    <text evidence="6">The sequence shown here is derived from an EMBL/GenBank/DDBJ whole genome shotgun (WGS) entry which is preliminary data.</text>
</comment>
<dbReference type="Gene3D" id="1.10.3450.30">
    <property type="match status" value="1"/>
</dbReference>
<feature type="transmembrane region" description="Helical" evidence="5">
    <location>
        <begin position="589"/>
        <end position="607"/>
    </location>
</feature>
<dbReference type="EMBL" id="JAUCMV010000004">
    <property type="protein sequence ID" value="KAK0404309.1"/>
    <property type="molecule type" value="Genomic_DNA"/>
</dbReference>
<dbReference type="PANTHER" id="PTHR31581">
    <property type="entry name" value="KICSTOR COMPLEX PROTEIN C12ORF66"/>
    <property type="match status" value="1"/>
</dbReference>
<evidence type="ECO:0008006" key="8">
    <source>
        <dbReference type="Google" id="ProtNLM"/>
    </source>
</evidence>
<dbReference type="GO" id="GO:1904262">
    <property type="term" value="P:negative regulation of TORC1 signaling"/>
    <property type="evidence" value="ECO:0007669"/>
    <property type="project" value="TreeGrafter"/>
</dbReference>
<dbReference type="GO" id="GO:0042149">
    <property type="term" value="P:cellular response to glucose starvation"/>
    <property type="evidence" value="ECO:0007669"/>
    <property type="project" value="TreeGrafter"/>
</dbReference>
<evidence type="ECO:0000256" key="4">
    <source>
        <dbReference type="ARBA" id="ARBA00023136"/>
    </source>
</evidence>
<feature type="transmembrane region" description="Helical" evidence="5">
    <location>
        <begin position="863"/>
        <end position="881"/>
    </location>
</feature>
<proteinExistence type="predicted"/>
<keyword evidence="7" id="KW-1185">Reference proteome</keyword>
<keyword evidence="3 5" id="KW-1133">Transmembrane helix</keyword>
<feature type="transmembrane region" description="Helical" evidence="5">
    <location>
        <begin position="613"/>
        <end position="633"/>
    </location>
</feature>
<dbReference type="SUPFAM" id="SSF158548">
    <property type="entry name" value="FLJ32549 domain-like"/>
    <property type="match status" value="1"/>
</dbReference>
<name>A0AA39HFE7_9BILA</name>
<dbReference type="GO" id="GO:0016020">
    <property type="term" value="C:membrane"/>
    <property type="evidence" value="ECO:0007669"/>
    <property type="project" value="UniProtKB-SubCell"/>
</dbReference>
<evidence type="ECO:0000256" key="1">
    <source>
        <dbReference type="ARBA" id="ARBA00004141"/>
    </source>
</evidence>
<evidence type="ECO:0000256" key="3">
    <source>
        <dbReference type="ARBA" id="ARBA00022989"/>
    </source>
</evidence>
<feature type="transmembrane region" description="Helical" evidence="5">
    <location>
        <begin position="683"/>
        <end position="705"/>
    </location>
</feature>
<evidence type="ECO:0000256" key="2">
    <source>
        <dbReference type="ARBA" id="ARBA00022692"/>
    </source>
</evidence>
<keyword evidence="2 5" id="KW-0812">Transmembrane</keyword>
<comment type="subcellular location">
    <subcellularLocation>
        <location evidence="1">Membrane</location>
        <topology evidence="1">Multi-pass membrane protein</topology>
    </subcellularLocation>
</comment>
<evidence type="ECO:0000313" key="7">
    <source>
        <dbReference type="Proteomes" id="UP001175271"/>
    </source>
</evidence>
<accession>A0AA39HFE7</accession>
<reference evidence="6" key="1">
    <citation type="submission" date="2023-06" db="EMBL/GenBank/DDBJ databases">
        <title>Genomic analysis of the entomopathogenic nematode Steinernema hermaphroditum.</title>
        <authorList>
            <person name="Schwarz E.M."/>
            <person name="Heppert J.K."/>
            <person name="Baniya A."/>
            <person name="Schwartz H.T."/>
            <person name="Tan C.-H."/>
            <person name="Antoshechkin I."/>
            <person name="Sternberg P.W."/>
            <person name="Goodrich-Blair H."/>
            <person name="Dillman A.R."/>
        </authorList>
    </citation>
    <scope>NUCLEOTIDE SEQUENCE</scope>
    <source>
        <strain evidence="6">PS9179</strain>
        <tissue evidence="6">Whole animal</tissue>
    </source>
</reference>
<keyword evidence="4 5" id="KW-0472">Membrane</keyword>
<dbReference type="GO" id="GO:0034198">
    <property type="term" value="P:cellular response to amino acid starvation"/>
    <property type="evidence" value="ECO:0007669"/>
    <property type="project" value="TreeGrafter"/>
</dbReference>
<protein>
    <recommendedName>
        <fullName evidence="8">Protein-cysteine N-palmitoyltransferase porcupine</fullName>
    </recommendedName>
</protein>
<dbReference type="Proteomes" id="UP001175271">
    <property type="component" value="Unassembled WGS sequence"/>
</dbReference>
<dbReference type="Pfam" id="PF03062">
    <property type="entry name" value="MBOAT"/>
    <property type="match status" value="1"/>
</dbReference>
<dbReference type="GO" id="GO:0061462">
    <property type="term" value="P:protein localization to lysosome"/>
    <property type="evidence" value="ECO:0007669"/>
    <property type="project" value="TreeGrafter"/>
</dbReference>
<dbReference type="InterPro" id="IPR004299">
    <property type="entry name" value="MBOAT_fam"/>
</dbReference>
<organism evidence="6 7">
    <name type="scientific">Steinernema hermaphroditum</name>
    <dbReference type="NCBI Taxonomy" id="289476"/>
    <lineage>
        <taxon>Eukaryota</taxon>
        <taxon>Metazoa</taxon>
        <taxon>Ecdysozoa</taxon>
        <taxon>Nematoda</taxon>
        <taxon>Chromadorea</taxon>
        <taxon>Rhabditida</taxon>
        <taxon>Tylenchina</taxon>
        <taxon>Panagrolaimomorpha</taxon>
        <taxon>Strongyloidoidea</taxon>
        <taxon>Steinernematidae</taxon>
        <taxon>Steinernema</taxon>
    </lineage>
</organism>
<gene>
    <name evidence="6" type="ORF">QR680_017389</name>
</gene>
<feature type="transmembrane region" description="Helical" evidence="5">
    <location>
        <begin position="790"/>
        <end position="823"/>
    </location>
</feature>